<reference evidence="2" key="2">
    <citation type="submission" date="2015-01" db="EMBL/GenBank/DDBJ databases">
        <title>Evolutionary Origins and Diversification of the Mycorrhizal Mutualists.</title>
        <authorList>
            <consortium name="DOE Joint Genome Institute"/>
            <consortium name="Mycorrhizal Genomics Consortium"/>
            <person name="Kohler A."/>
            <person name="Kuo A."/>
            <person name="Nagy L.G."/>
            <person name="Floudas D."/>
            <person name="Copeland A."/>
            <person name="Barry K.W."/>
            <person name="Cichocki N."/>
            <person name="Veneault-Fourrey C."/>
            <person name="LaButti K."/>
            <person name="Lindquist E.A."/>
            <person name="Lipzen A."/>
            <person name="Lundell T."/>
            <person name="Morin E."/>
            <person name="Murat C."/>
            <person name="Riley R."/>
            <person name="Ohm R."/>
            <person name="Sun H."/>
            <person name="Tunlid A."/>
            <person name="Henrissat B."/>
            <person name="Grigoriev I.V."/>
            <person name="Hibbett D.S."/>
            <person name="Martin F."/>
        </authorList>
    </citation>
    <scope>NUCLEOTIDE SEQUENCE [LARGE SCALE GENOMIC DNA]</scope>
    <source>
        <strain evidence="2">Foug A</strain>
    </source>
</reference>
<dbReference type="OrthoDB" id="3222453at2759"/>
<name>A0A0C3DN13_9AGAM</name>
<dbReference type="STRING" id="1036808.A0A0C3DN13"/>
<gene>
    <name evidence="1" type="ORF">SCLCIDRAFT_10475</name>
</gene>
<organism evidence="1 2">
    <name type="scientific">Scleroderma citrinum Foug A</name>
    <dbReference type="NCBI Taxonomy" id="1036808"/>
    <lineage>
        <taxon>Eukaryota</taxon>
        <taxon>Fungi</taxon>
        <taxon>Dikarya</taxon>
        <taxon>Basidiomycota</taxon>
        <taxon>Agaricomycotina</taxon>
        <taxon>Agaricomycetes</taxon>
        <taxon>Agaricomycetidae</taxon>
        <taxon>Boletales</taxon>
        <taxon>Sclerodermatineae</taxon>
        <taxon>Sclerodermataceae</taxon>
        <taxon>Scleroderma</taxon>
    </lineage>
</organism>
<accession>A0A0C3DN13</accession>
<reference evidence="1 2" key="1">
    <citation type="submission" date="2014-04" db="EMBL/GenBank/DDBJ databases">
        <authorList>
            <consortium name="DOE Joint Genome Institute"/>
            <person name="Kuo A."/>
            <person name="Kohler A."/>
            <person name="Nagy L.G."/>
            <person name="Floudas D."/>
            <person name="Copeland A."/>
            <person name="Barry K.W."/>
            <person name="Cichocki N."/>
            <person name="Veneault-Fourrey C."/>
            <person name="LaButti K."/>
            <person name="Lindquist E.A."/>
            <person name="Lipzen A."/>
            <person name="Lundell T."/>
            <person name="Morin E."/>
            <person name="Murat C."/>
            <person name="Sun H."/>
            <person name="Tunlid A."/>
            <person name="Henrissat B."/>
            <person name="Grigoriev I.V."/>
            <person name="Hibbett D.S."/>
            <person name="Martin F."/>
            <person name="Nordberg H.P."/>
            <person name="Cantor M.N."/>
            <person name="Hua S.X."/>
        </authorList>
    </citation>
    <scope>NUCLEOTIDE SEQUENCE [LARGE SCALE GENOMIC DNA]</scope>
    <source>
        <strain evidence="1 2">Foug A</strain>
    </source>
</reference>
<dbReference type="Proteomes" id="UP000053989">
    <property type="component" value="Unassembled WGS sequence"/>
</dbReference>
<keyword evidence="2" id="KW-1185">Reference proteome</keyword>
<protein>
    <submittedName>
        <fullName evidence="1">Uncharacterized protein</fullName>
    </submittedName>
</protein>
<evidence type="ECO:0000313" key="1">
    <source>
        <dbReference type="EMBL" id="KIM57431.1"/>
    </source>
</evidence>
<dbReference type="HOGENOM" id="CLU_021108_6_1_1"/>
<proteinExistence type="predicted"/>
<dbReference type="InParanoid" id="A0A0C3DN13"/>
<evidence type="ECO:0000313" key="2">
    <source>
        <dbReference type="Proteomes" id="UP000053989"/>
    </source>
</evidence>
<dbReference type="AlphaFoldDB" id="A0A0C3DN13"/>
<dbReference type="EMBL" id="KN822101">
    <property type="protein sequence ID" value="KIM57431.1"/>
    <property type="molecule type" value="Genomic_DNA"/>
</dbReference>
<sequence>MTLPQAVYAKLLTRAEPGRGYPLWFPEPNHWLPLEYREVGLRIGDVGVVTEHGSFDVFFNICLPADHPLHSTFGVPDGFTQVCLSDQDMESFVPGDRHGRVVAAQSISQRNLSIGAGVPASSFVSAQRGIGFEFTSASNEGAILVLPEGADRHDLRNHLVFEGEALRNGKSWYEFALRKLGRTMISLDSLYLITGCHQTSSWSLAAFHHPPGGSQFNAQFTAGPIINSNINAAYSWKMASAVPYRIGPQHYNATQRNQAVFIRGYKIAVRDNRFLGRLLGDVTMSYESPNTVSRRKKIYHPSDLLIECIMRSEPACEIFVIHDHVWSSVYDEVMLLLLRSGTDLLTIPKLPQGWDTTEYDPEIVRRIHEKYSVVSSNGTTYIISDKNFNYNWTEQDELMLIENALQERVETCGWVSNGLTCNIPVRGRDFSVHLRDSHGVIGTPASQHKCCWNGCHVAKWG</sequence>